<feature type="transmembrane region" description="Helical" evidence="2">
    <location>
        <begin position="147"/>
        <end position="170"/>
    </location>
</feature>
<dbReference type="Proteomes" id="UP000032160">
    <property type="component" value="Chromosome I"/>
</dbReference>
<feature type="transmembrane region" description="Helical" evidence="2">
    <location>
        <begin position="310"/>
        <end position="334"/>
    </location>
</feature>
<proteinExistence type="inferred from homology"/>
<dbReference type="GO" id="GO:0008643">
    <property type="term" value="P:carbohydrate transport"/>
    <property type="evidence" value="ECO:0007669"/>
    <property type="project" value="InterPro"/>
</dbReference>
<keyword evidence="2" id="KW-1133">Transmembrane helix</keyword>
<feature type="transmembrane region" description="Helical" evidence="2">
    <location>
        <begin position="229"/>
        <end position="251"/>
    </location>
</feature>
<feature type="transmembrane region" description="Helical" evidence="2">
    <location>
        <begin position="7"/>
        <end position="26"/>
    </location>
</feature>
<evidence type="ECO:0000313" key="4">
    <source>
        <dbReference type="Proteomes" id="UP000032160"/>
    </source>
</evidence>
<dbReference type="SUPFAM" id="SSF103473">
    <property type="entry name" value="MFS general substrate transporter"/>
    <property type="match status" value="1"/>
</dbReference>
<feature type="transmembrane region" description="Helical" evidence="2">
    <location>
        <begin position="176"/>
        <end position="196"/>
    </location>
</feature>
<evidence type="ECO:0000256" key="2">
    <source>
        <dbReference type="SAM" id="Phobius"/>
    </source>
</evidence>
<dbReference type="InterPro" id="IPR036259">
    <property type="entry name" value="MFS_trans_sf"/>
</dbReference>
<sequence>MSPRTSTFWWYALPGLPLAALTLPVYVFVPAFYAELGVSLALIGTVLLGVRLLDAVSDPAIGFLSDRLRLPGGRRKPWMFVGLVPTMLAVWMVFVPSDTPSATYLFVWSAVLSVGWTLMILPYNAWGAELADDYDGRTAVTARREGMVVAGTLLATATPAVLAALGVIGTAAALEILALGLVILLPLTVALCLWRVPSPPDKSHQRVALGAGLRAIGANKSFVRLVSAYLINGWANGLPATLFVLFVTHVLVAPEMVGPLLFLYFLSGVLAIPGWVWLSRRWSKHRVWVGSMTLACATFIWVPFLGAGDVLWFAVICVLSGFAVGADLVLPAAIQADVVDVDTADTGEQRTGLYFALWSLATKLSLALAAGVAFPLLAFVGFQADTVPGLDSTNTNGSLFAVSMLYAGLPVILKLPALVLMWNFPLSREAQEDLQARISAAASPS</sequence>
<keyword evidence="3" id="KW-0762">Sugar transport</keyword>
<dbReference type="PANTHER" id="PTHR11328:SF24">
    <property type="entry name" value="MAJOR FACILITATOR SUPERFAMILY (MFS) PROFILE DOMAIN-CONTAINING PROTEIN"/>
    <property type="match status" value="1"/>
</dbReference>
<dbReference type="HOGENOM" id="CLU_027408_8_0_5"/>
<evidence type="ECO:0000256" key="1">
    <source>
        <dbReference type="ARBA" id="ARBA00009617"/>
    </source>
</evidence>
<keyword evidence="3" id="KW-0813">Transport</keyword>
<feature type="transmembrane region" description="Helical" evidence="2">
    <location>
        <begin position="355"/>
        <end position="379"/>
    </location>
</feature>
<dbReference type="Gene3D" id="1.20.1250.20">
    <property type="entry name" value="MFS general substrate transporter like domains"/>
    <property type="match status" value="2"/>
</dbReference>
<dbReference type="GO" id="GO:0015293">
    <property type="term" value="F:symporter activity"/>
    <property type="evidence" value="ECO:0007669"/>
    <property type="project" value="InterPro"/>
</dbReference>
<name>X5MB44_9HYPH</name>
<dbReference type="STRING" id="1458461.BN1012_Phect3041"/>
<evidence type="ECO:0000313" key="3">
    <source>
        <dbReference type="EMBL" id="CDO61253.1"/>
    </source>
</evidence>
<dbReference type="KEGG" id="pect:BN1012_Phect3041"/>
<dbReference type="RefSeq" id="WP_043949102.1">
    <property type="nucleotide sequence ID" value="NZ_HG966617.1"/>
</dbReference>
<keyword evidence="2" id="KW-0472">Membrane</keyword>
<accession>X5MB44</accession>
<gene>
    <name evidence="3" type="ORF">BN1012_Phect3041</name>
</gene>
<keyword evidence="4" id="KW-1185">Reference proteome</keyword>
<dbReference type="PANTHER" id="PTHR11328">
    <property type="entry name" value="MAJOR FACILITATOR SUPERFAMILY DOMAIN-CONTAINING PROTEIN"/>
    <property type="match status" value="1"/>
</dbReference>
<dbReference type="GO" id="GO:0005886">
    <property type="term" value="C:plasma membrane"/>
    <property type="evidence" value="ECO:0007669"/>
    <property type="project" value="TreeGrafter"/>
</dbReference>
<feature type="transmembrane region" description="Helical" evidence="2">
    <location>
        <begin position="77"/>
        <end position="94"/>
    </location>
</feature>
<dbReference type="PATRIC" id="fig|1458461.3.peg.3047"/>
<comment type="similarity">
    <text evidence="1">Belongs to the sodium:galactoside symporter (TC 2.A.2) family.</text>
</comment>
<keyword evidence="2" id="KW-0812">Transmembrane</keyword>
<feature type="transmembrane region" description="Helical" evidence="2">
    <location>
        <begin position="399"/>
        <end position="422"/>
    </location>
</feature>
<dbReference type="CDD" id="cd17332">
    <property type="entry name" value="MFS_MelB_like"/>
    <property type="match status" value="1"/>
</dbReference>
<dbReference type="OrthoDB" id="181905at2"/>
<organism evidence="3 4">
    <name type="scientific">Candidatus Phaeomarinibacter ectocarpi</name>
    <dbReference type="NCBI Taxonomy" id="1458461"/>
    <lineage>
        <taxon>Bacteria</taxon>
        <taxon>Pseudomonadati</taxon>
        <taxon>Pseudomonadota</taxon>
        <taxon>Alphaproteobacteria</taxon>
        <taxon>Hyphomicrobiales</taxon>
        <taxon>Parvibaculaceae</taxon>
        <taxon>Candidatus Phaeomarinibacter</taxon>
    </lineage>
</organism>
<dbReference type="InterPro" id="IPR039672">
    <property type="entry name" value="MFS_2"/>
</dbReference>
<dbReference type="EMBL" id="HG966617">
    <property type="protein sequence ID" value="CDO61253.1"/>
    <property type="molecule type" value="Genomic_DNA"/>
</dbReference>
<feature type="transmembrane region" description="Helical" evidence="2">
    <location>
        <begin position="106"/>
        <end position="126"/>
    </location>
</feature>
<protein>
    <submittedName>
        <fullName evidence="3">MFS/sugar transport protein</fullName>
    </submittedName>
</protein>
<reference evidence="3 4" key="1">
    <citation type="journal article" date="2014" name="Front. Genet.">
        <title>Genome and metabolic network of "Candidatus Phaeomarinobacter ectocarpi" Ec32, a new candidate genus of Alphaproteobacteria frequently associated with brown algae.</title>
        <authorList>
            <person name="Dittami S.M."/>
            <person name="Barbeyron T."/>
            <person name="Boyen C."/>
            <person name="Cambefort J."/>
            <person name="Collet G."/>
            <person name="Delage L."/>
            <person name="Gobet A."/>
            <person name="Groisillier A."/>
            <person name="Leblanc C."/>
            <person name="Michel G."/>
            <person name="Scornet D."/>
            <person name="Siegel A."/>
            <person name="Tapia J.E."/>
            <person name="Tonon T."/>
        </authorList>
    </citation>
    <scope>NUCLEOTIDE SEQUENCE [LARGE SCALE GENOMIC DNA]</scope>
    <source>
        <strain evidence="3 4">Ec32</strain>
    </source>
</reference>
<dbReference type="AlphaFoldDB" id="X5MB44"/>
<dbReference type="Pfam" id="PF13347">
    <property type="entry name" value="MFS_2"/>
    <property type="match status" value="1"/>
</dbReference>
<feature type="transmembrane region" description="Helical" evidence="2">
    <location>
        <begin position="287"/>
        <end position="304"/>
    </location>
</feature>
<feature type="transmembrane region" description="Helical" evidence="2">
    <location>
        <begin position="32"/>
        <end position="56"/>
    </location>
</feature>
<feature type="transmembrane region" description="Helical" evidence="2">
    <location>
        <begin position="257"/>
        <end position="278"/>
    </location>
</feature>